<reference evidence="12" key="2">
    <citation type="submission" date="2013-12" db="EMBL/GenBank/DDBJ databases">
        <title>Evolution of pathogenesis and genome organization in the Tremellales.</title>
        <authorList>
            <person name="Cuomo C."/>
            <person name="Litvintseva A."/>
            <person name="Heitman J."/>
            <person name="Chen Y."/>
            <person name="Sun S."/>
            <person name="Springer D."/>
            <person name="Dromer F."/>
            <person name="Young S."/>
            <person name="Zeng Q."/>
            <person name="Chapman S."/>
            <person name="Gujja S."/>
            <person name="Saif S."/>
            <person name="Birren B."/>
        </authorList>
    </citation>
    <scope>NUCLEOTIDE SEQUENCE [LARGE SCALE GENOMIC DNA]</scope>
    <source>
        <strain evidence="12">CBS 10435</strain>
    </source>
</reference>
<feature type="region of interest" description="Disordered" evidence="8">
    <location>
        <begin position="325"/>
        <end position="363"/>
    </location>
</feature>
<keyword evidence="6 9" id="KW-0472">Membrane</keyword>
<feature type="compositionally biased region" description="Basic and acidic residues" evidence="8">
    <location>
        <begin position="325"/>
        <end position="335"/>
    </location>
</feature>
<feature type="transmembrane region" description="Helical" evidence="9">
    <location>
        <begin position="675"/>
        <end position="694"/>
    </location>
</feature>
<dbReference type="EMBL" id="KI669464">
    <property type="protein sequence ID" value="OCF57009.1"/>
    <property type="molecule type" value="Genomic_DNA"/>
</dbReference>
<keyword evidence="7" id="KW-0175">Coiled coil</keyword>
<dbReference type="InterPro" id="IPR005828">
    <property type="entry name" value="MFS_sugar_transport-like"/>
</dbReference>
<evidence type="ECO:0000256" key="8">
    <source>
        <dbReference type="SAM" id="MobiDB-lite"/>
    </source>
</evidence>
<comment type="similarity">
    <text evidence="2">Belongs to the major facilitator superfamily. Sugar transporter (TC 2.A.1.1) family.</text>
</comment>
<reference evidence="11 12" key="1">
    <citation type="submission" date="2013-07" db="EMBL/GenBank/DDBJ databases">
        <title>The Genome Sequence of Kwoniella mangroviensis CBS10435.</title>
        <authorList>
            <consortium name="The Broad Institute Genome Sequencing Platform"/>
            <person name="Cuomo C."/>
            <person name="Litvintseva A."/>
            <person name="Chen Y."/>
            <person name="Heitman J."/>
            <person name="Sun S."/>
            <person name="Springer D."/>
            <person name="Dromer F."/>
            <person name="Young S.K."/>
            <person name="Zeng Q."/>
            <person name="Gargeya S."/>
            <person name="Fitzgerald M."/>
            <person name="Abouelleil A."/>
            <person name="Alvarado L."/>
            <person name="Berlin A.M."/>
            <person name="Chapman S.B."/>
            <person name="Dewar J."/>
            <person name="Goldberg J."/>
            <person name="Griggs A."/>
            <person name="Gujja S."/>
            <person name="Hansen M."/>
            <person name="Howarth C."/>
            <person name="Imamovic A."/>
            <person name="Larimer J."/>
            <person name="McCowan C."/>
            <person name="Murphy C."/>
            <person name="Pearson M."/>
            <person name="Priest M."/>
            <person name="Roberts A."/>
            <person name="Saif S."/>
            <person name="Shea T."/>
            <person name="Sykes S."/>
            <person name="Wortman J."/>
            <person name="Nusbaum C."/>
            <person name="Birren B."/>
        </authorList>
    </citation>
    <scope>NUCLEOTIDE SEQUENCE [LARGE SCALE GENOMIC DNA]</scope>
    <source>
        <strain evidence="11 12">CBS 10435</strain>
    </source>
</reference>
<evidence type="ECO:0000256" key="3">
    <source>
        <dbReference type="ARBA" id="ARBA00022448"/>
    </source>
</evidence>
<dbReference type="Gene3D" id="1.20.1250.20">
    <property type="entry name" value="MFS general substrate transporter like domains"/>
    <property type="match status" value="1"/>
</dbReference>
<feature type="coiled-coil region" evidence="7">
    <location>
        <begin position="76"/>
        <end position="129"/>
    </location>
</feature>
<dbReference type="Proteomes" id="UP000092583">
    <property type="component" value="Unassembled WGS sequence"/>
</dbReference>
<protein>
    <recommendedName>
        <fullName evidence="10">Major facilitator superfamily (MFS) profile domain-containing protein</fullName>
    </recommendedName>
</protein>
<feature type="compositionally biased region" description="Basic residues" evidence="8">
    <location>
        <begin position="336"/>
        <end position="356"/>
    </location>
</feature>
<feature type="compositionally biased region" description="Polar residues" evidence="8">
    <location>
        <begin position="460"/>
        <end position="485"/>
    </location>
</feature>
<feature type="compositionally biased region" description="Basic and acidic residues" evidence="8">
    <location>
        <begin position="184"/>
        <end position="216"/>
    </location>
</feature>
<feature type="transmembrane region" description="Helical" evidence="9">
    <location>
        <begin position="1001"/>
        <end position="1020"/>
    </location>
</feature>
<dbReference type="GO" id="GO:0005351">
    <property type="term" value="F:carbohydrate:proton symporter activity"/>
    <property type="evidence" value="ECO:0007669"/>
    <property type="project" value="TreeGrafter"/>
</dbReference>
<evidence type="ECO:0000313" key="12">
    <source>
        <dbReference type="Proteomes" id="UP000092583"/>
    </source>
</evidence>
<evidence type="ECO:0000256" key="1">
    <source>
        <dbReference type="ARBA" id="ARBA00004141"/>
    </source>
</evidence>
<feature type="domain" description="Major facilitator superfamily (MFS) profile" evidence="10">
    <location>
        <begin position="566"/>
        <end position="1024"/>
    </location>
</feature>
<accession>A0A1B9IN52</accession>
<evidence type="ECO:0000256" key="5">
    <source>
        <dbReference type="ARBA" id="ARBA00022989"/>
    </source>
</evidence>
<dbReference type="FunFam" id="1.20.1250.20:FF:000134">
    <property type="entry name" value="MFS sugar transporter protein"/>
    <property type="match status" value="1"/>
</dbReference>
<evidence type="ECO:0000313" key="11">
    <source>
        <dbReference type="EMBL" id="OCF57009.1"/>
    </source>
</evidence>
<dbReference type="InterPro" id="IPR036259">
    <property type="entry name" value="MFS_trans_sf"/>
</dbReference>
<dbReference type="SUPFAM" id="SSF103473">
    <property type="entry name" value="MFS general substrate transporter"/>
    <property type="match status" value="1"/>
</dbReference>
<feature type="transmembrane region" description="Helical" evidence="9">
    <location>
        <begin position="746"/>
        <end position="765"/>
    </location>
</feature>
<feature type="compositionally biased region" description="Polar residues" evidence="8">
    <location>
        <begin position="163"/>
        <end position="174"/>
    </location>
</feature>
<dbReference type="AlphaFoldDB" id="A0A1B9IN52"/>
<comment type="subcellular location">
    <subcellularLocation>
        <location evidence="1">Membrane</location>
        <topology evidence="1">Multi-pass membrane protein</topology>
    </subcellularLocation>
</comment>
<proteinExistence type="inferred from homology"/>
<dbReference type="InterPro" id="IPR020846">
    <property type="entry name" value="MFS_dom"/>
</dbReference>
<gene>
    <name evidence="11" type="ORF">L486_05866</name>
</gene>
<evidence type="ECO:0000256" key="2">
    <source>
        <dbReference type="ARBA" id="ARBA00010992"/>
    </source>
</evidence>
<sequence>MEQIESVPVAVPVPVEHQVEQVDLVRALESIDNNHPLSIPVPLAIDAIHHPLPSDDAQRQDNDIDDDGQELHEWTREQLHAEIVKLRRLAKTHSNNTPIPTPAPAPDNIDRQQDEVEKALEAVQRIREHVSVLPNELDPSLGGDHQNHDHLASTSLHASSSTNADQRQPAGSSANRKRIKRKRDTNDNNPNDKDDNKDQKMIKRDEGTGKRLEKDRKTELSKCVRIKIRSWLGIGMEEPLPHPHLPSLLEDGQEPGHGGILIPKWNQQLNDDSNVEWINKISNQVYEECLNGLYPKIPQSDINPETIDQTTKTAFVNMCKRYAQENDPKGEERREKYTKKRRRWARKDLKQKRRTKTASDPSFQDLNLPLSALHIDYMSSEYSSSGEDTEGELEDILSKRKELWEGMRKRQMEEDQPVPDGNGKNGWVVGLSEKILEVRTPRWRSETLNDIYKRLDAHATQMSDTRSTSKNVSHKTQTQSTTLNASSPSSSFNIRAGHVAPSHRRFTMTSGIMRKGGLPRDLGEGWMWASGMGGVWPEEAARWIGGTGFDPNHTAVAGANNDQSAATGFSDEPGHNVGIEVDAVQQDEEDHEQEQARLGLVNALEDWHTDLGNPDANRIGLMNAAAYIVGICMGPINAYVVDRFGRKWPIRWFTLTMMLGTIVGVIAGVKQGNTGYALFVASRAIIGSGIPPFLMTAQIMMQEIAHPRFRPQLAALWDANWVFGSTIGSLITFGTSYLNNSWSWRIPYLLQLVPAVYMLIAVQFVPETPRYLIANGREEEAHEFFIKYHGNGNAEDELVAFEWEEMKATIALEEASRKYTWRQVLKIPGNKHRLGLAALMTFMPQLNGSNIITMYYSVVLAQCGIKGAAQTTGIGTGLNMWSFILQLSGAYSLKYIKRRHMVLVAWPCLAIGMAAMGASNGIYAKSGQTNKAAGIASVAMVWIYSIPNNFSQPLFYSYPAKVLNYSLRGKGMAVWNTVNQAWGAYGSYVNSIALDTIGWKYYLVFVPILSVQWVLAYFFMVETKGFTLEEIAIAFEGIGAAVSKVDQRLARENEVAQEGKAEEKGPEGAVSVAVMEA</sequence>
<organism evidence="11 12">
    <name type="scientific">Kwoniella mangroviensis CBS 10435</name>
    <dbReference type="NCBI Taxonomy" id="1331196"/>
    <lineage>
        <taxon>Eukaryota</taxon>
        <taxon>Fungi</taxon>
        <taxon>Dikarya</taxon>
        <taxon>Basidiomycota</taxon>
        <taxon>Agaricomycotina</taxon>
        <taxon>Tremellomycetes</taxon>
        <taxon>Tremellales</taxon>
        <taxon>Cryptococcaceae</taxon>
        <taxon>Kwoniella</taxon>
    </lineage>
</organism>
<name>A0A1B9IN52_9TREE</name>
<feature type="transmembrane region" description="Helical" evidence="9">
    <location>
        <begin position="652"/>
        <end position="669"/>
    </location>
</feature>
<dbReference type="STRING" id="1331196.A0A1B9IN52"/>
<dbReference type="PANTHER" id="PTHR48022">
    <property type="entry name" value="PLASTIDIC GLUCOSE TRANSPORTER 4"/>
    <property type="match status" value="1"/>
</dbReference>
<dbReference type="OrthoDB" id="6133115at2759"/>
<dbReference type="PANTHER" id="PTHR48022:SF64">
    <property type="entry name" value="MAJOR FACILITATOR SUPERFAMILY (MFS) PROFILE DOMAIN-CONTAINING PROTEIN"/>
    <property type="match status" value="1"/>
</dbReference>
<keyword evidence="3" id="KW-0813">Transport</keyword>
<keyword evidence="5 9" id="KW-1133">Transmembrane helix</keyword>
<feature type="transmembrane region" description="Helical" evidence="9">
    <location>
        <begin position="715"/>
        <end position="734"/>
    </location>
</feature>
<feature type="region of interest" description="Disordered" evidence="8">
    <location>
        <begin position="155"/>
        <end position="216"/>
    </location>
</feature>
<dbReference type="Pfam" id="PF00083">
    <property type="entry name" value="Sugar_tr"/>
    <property type="match status" value="1"/>
</dbReference>
<evidence type="ECO:0000259" key="10">
    <source>
        <dbReference type="PROSITE" id="PS50850"/>
    </source>
</evidence>
<keyword evidence="12" id="KW-1185">Reference proteome</keyword>
<feature type="transmembrane region" description="Helical" evidence="9">
    <location>
        <begin position="901"/>
        <end position="923"/>
    </location>
</feature>
<feature type="region of interest" description="Disordered" evidence="8">
    <location>
        <begin position="460"/>
        <end position="493"/>
    </location>
</feature>
<evidence type="ECO:0000256" key="7">
    <source>
        <dbReference type="SAM" id="Coils"/>
    </source>
</evidence>
<dbReference type="GO" id="GO:0016020">
    <property type="term" value="C:membrane"/>
    <property type="evidence" value="ECO:0007669"/>
    <property type="project" value="UniProtKB-SubCell"/>
</dbReference>
<evidence type="ECO:0000256" key="9">
    <source>
        <dbReference type="SAM" id="Phobius"/>
    </source>
</evidence>
<evidence type="ECO:0000256" key="6">
    <source>
        <dbReference type="ARBA" id="ARBA00023136"/>
    </source>
</evidence>
<dbReference type="InterPro" id="IPR050360">
    <property type="entry name" value="MFS_Sugar_Transporters"/>
</dbReference>
<dbReference type="PROSITE" id="PS50850">
    <property type="entry name" value="MFS"/>
    <property type="match status" value="1"/>
</dbReference>
<keyword evidence="4 9" id="KW-0812">Transmembrane</keyword>
<evidence type="ECO:0000256" key="4">
    <source>
        <dbReference type="ARBA" id="ARBA00022692"/>
    </source>
</evidence>
<feature type="transmembrane region" description="Helical" evidence="9">
    <location>
        <begin position="619"/>
        <end position="640"/>
    </location>
</feature>